<keyword evidence="4 10" id="KW-0812">Transmembrane</keyword>
<sequence>MLYGPPVWDPILIIAQIISIQCLFYLGLGLWQTILFGPYIGSLNVTHLFGWRHMSFKTFLGWMTIAANIINAPLGAVYLLWIVERAKKCLDFASTCYFFHFVFCCASSGFPASLEWWLTNLVGLAIMSLMGEWLCVRREMSDIPITSLRARGAGSSTQMSTAVSGGLKRSDSKSRLLGGPNNV</sequence>
<evidence type="ECO:0000256" key="5">
    <source>
        <dbReference type="ARBA" id="ARBA00022927"/>
    </source>
</evidence>
<protein>
    <submittedName>
        <fullName evidence="11">Integral membrane protein S linking to the trans Golgi network-domain-containing protein</fullName>
    </submittedName>
</protein>
<dbReference type="EMBL" id="MU069876">
    <property type="protein sequence ID" value="KAF5832415.1"/>
    <property type="molecule type" value="Genomic_DNA"/>
</dbReference>
<evidence type="ECO:0000256" key="4">
    <source>
        <dbReference type="ARBA" id="ARBA00022692"/>
    </source>
</evidence>
<evidence type="ECO:0000256" key="3">
    <source>
        <dbReference type="ARBA" id="ARBA00022448"/>
    </source>
</evidence>
<gene>
    <name evidence="11" type="ORF">DUNSADRAFT_11717</name>
</gene>
<comment type="caution">
    <text evidence="11">The sequence shown here is derived from an EMBL/GenBank/DDBJ whole genome shotgun (WGS) entry which is preliminary data.</text>
</comment>
<evidence type="ECO:0000256" key="8">
    <source>
        <dbReference type="ARBA" id="ARBA00023136"/>
    </source>
</evidence>
<dbReference type="PANTHER" id="PTHR12952:SF0">
    <property type="entry name" value="PROTEIN SYS1 HOMOLOG"/>
    <property type="match status" value="1"/>
</dbReference>
<keyword evidence="6 10" id="KW-1133">Transmembrane helix</keyword>
<feature type="transmembrane region" description="Helical" evidence="10">
    <location>
        <begin position="59"/>
        <end position="83"/>
    </location>
</feature>
<feature type="region of interest" description="Disordered" evidence="9">
    <location>
        <begin position="156"/>
        <end position="183"/>
    </location>
</feature>
<dbReference type="Proteomes" id="UP000815325">
    <property type="component" value="Unassembled WGS sequence"/>
</dbReference>
<keyword evidence="7" id="KW-0333">Golgi apparatus</keyword>
<evidence type="ECO:0000256" key="1">
    <source>
        <dbReference type="ARBA" id="ARBA00004653"/>
    </source>
</evidence>
<comment type="similarity">
    <text evidence="2">Belongs to the SYS1 family.</text>
</comment>
<organism evidence="11 12">
    <name type="scientific">Dunaliella salina</name>
    <name type="common">Green alga</name>
    <name type="synonym">Protococcus salinus</name>
    <dbReference type="NCBI Taxonomy" id="3046"/>
    <lineage>
        <taxon>Eukaryota</taxon>
        <taxon>Viridiplantae</taxon>
        <taxon>Chlorophyta</taxon>
        <taxon>core chlorophytes</taxon>
        <taxon>Chlorophyceae</taxon>
        <taxon>CS clade</taxon>
        <taxon>Chlamydomonadales</taxon>
        <taxon>Dunaliellaceae</taxon>
        <taxon>Dunaliella</taxon>
    </lineage>
</organism>
<dbReference type="PANTHER" id="PTHR12952">
    <property type="entry name" value="SYS1"/>
    <property type="match status" value="1"/>
</dbReference>
<keyword evidence="8 10" id="KW-0472">Membrane</keyword>
<evidence type="ECO:0000256" key="7">
    <source>
        <dbReference type="ARBA" id="ARBA00023034"/>
    </source>
</evidence>
<keyword evidence="12" id="KW-1185">Reference proteome</keyword>
<dbReference type="InterPro" id="IPR019185">
    <property type="entry name" value="Integral_membrane_SYS1-rel"/>
</dbReference>
<comment type="subcellular location">
    <subcellularLocation>
        <location evidence="1">Golgi apparatus membrane</location>
        <topology evidence="1">Multi-pass membrane protein</topology>
    </subcellularLocation>
</comment>
<evidence type="ECO:0000256" key="9">
    <source>
        <dbReference type="SAM" id="MobiDB-lite"/>
    </source>
</evidence>
<evidence type="ECO:0000313" key="12">
    <source>
        <dbReference type="Proteomes" id="UP000815325"/>
    </source>
</evidence>
<keyword evidence="5" id="KW-0653">Protein transport</keyword>
<dbReference type="Pfam" id="PF09801">
    <property type="entry name" value="SYS1"/>
    <property type="match status" value="1"/>
</dbReference>
<accession>A0ABQ7GCS8</accession>
<evidence type="ECO:0000256" key="6">
    <source>
        <dbReference type="ARBA" id="ARBA00022989"/>
    </source>
</evidence>
<evidence type="ECO:0000256" key="2">
    <source>
        <dbReference type="ARBA" id="ARBA00008160"/>
    </source>
</evidence>
<feature type="transmembrane region" description="Helical" evidence="10">
    <location>
        <begin position="12"/>
        <end position="39"/>
    </location>
</feature>
<feature type="transmembrane region" description="Helical" evidence="10">
    <location>
        <begin position="90"/>
        <end position="110"/>
    </location>
</feature>
<evidence type="ECO:0000313" key="11">
    <source>
        <dbReference type="EMBL" id="KAF5832415.1"/>
    </source>
</evidence>
<reference evidence="11" key="1">
    <citation type="submission" date="2017-08" db="EMBL/GenBank/DDBJ databases">
        <authorList>
            <person name="Polle J.E."/>
            <person name="Barry K."/>
            <person name="Cushman J."/>
            <person name="Schmutz J."/>
            <person name="Tran D."/>
            <person name="Hathwaick L.T."/>
            <person name="Yim W.C."/>
            <person name="Jenkins J."/>
            <person name="Mckie-Krisberg Z.M."/>
            <person name="Prochnik S."/>
            <person name="Lindquist E."/>
            <person name="Dockter R.B."/>
            <person name="Adam C."/>
            <person name="Molina H."/>
            <person name="Bunkerborg J."/>
            <person name="Jin E."/>
            <person name="Buchheim M."/>
            <person name="Magnuson J."/>
        </authorList>
    </citation>
    <scope>NUCLEOTIDE SEQUENCE</scope>
    <source>
        <strain evidence="11">CCAP 19/18</strain>
    </source>
</reference>
<name>A0ABQ7GCS8_DUNSA</name>
<evidence type="ECO:0000256" key="10">
    <source>
        <dbReference type="SAM" id="Phobius"/>
    </source>
</evidence>
<keyword evidence="3" id="KW-0813">Transport</keyword>
<proteinExistence type="inferred from homology"/>